<feature type="compositionally biased region" description="Basic residues" evidence="15">
    <location>
        <begin position="336"/>
        <end position="352"/>
    </location>
</feature>
<comment type="similarity">
    <text evidence="14">Belongs to the two pore domain potassium channel (TC 1.A.1.8) family.</text>
</comment>
<feature type="domain" description="Potassium channel" evidence="17">
    <location>
        <begin position="237"/>
        <end position="313"/>
    </location>
</feature>
<evidence type="ECO:0000256" key="4">
    <source>
        <dbReference type="ARBA" id="ARBA00022538"/>
    </source>
</evidence>
<evidence type="ECO:0000256" key="12">
    <source>
        <dbReference type="ARBA" id="ARBA00023303"/>
    </source>
</evidence>
<dbReference type="InterPro" id="IPR003280">
    <property type="entry name" value="2pore_dom_K_chnl"/>
</dbReference>
<evidence type="ECO:0000256" key="6">
    <source>
        <dbReference type="ARBA" id="ARBA00022723"/>
    </source>
</evidence>
<comment type="catalytic activity">
    <reaction evidence="13">
        <text>K(+)(in) = K(+)(out)</text>
        <dbReference type="Rhea" id="RHEA:29463"/>
        <dbReference type="ChEBI" id="CHEBI:29103"/>
    </reaction>
</comment>
<dbReference type="EMBL" id="LR900351">
    <property type="protein sequence ID" value="CAD7245339.1"/>
    <property type="molecule type" value="Genomic_DNA"/>
</dbReference>
<proteinExistence type="inferred from homology"/>
<dbReference type="PANTHER" id="PTHR11003:SF10">
    <property type="entry name" value="POTASSIUM CHANNEL DOMAIN-CONTAINING PROTEIN"/>
    <property type="match status" value="1"/>
</dbReference>
<protein>
    <recommendedName>
        <fullName evidence="17">Potassium channel domain-containing protein</fullName>
    </recommendedName>
</protein>
<dbReference type="InterPro" id="IPR013099">
    <property type="entry name" value="K_chnl_dom"/>
</dbReference>
<feature type="compositionally biased region" description="Basic residues" evidence="15">
    <location>
        <begin position="398"/>
        <end position="409"/>
    </location>
</feature>
<dbReference type="PRINTS" id="PR01333">
    <property type="entry name" value="2POREKCHANEL"/>
</dbReference>
<evidence type="ECO:0000256" key="16">
    <source>
        <dbReference type="SAM" id="Phobius"/>
    </source>
</evidence>
<dbReference type="EMBL" id="CAJPEV010000834">
    <property type="protein sequence ID" value="CAG0888936.1"/>
    <property type="molecule type" value="Genomic_DNA"/>
</dbReference>
<evidence type="ECO:0000256" key="9">
    <source>
        <dbReference type="ARBA" id="ARBA00022989"/>
    </source>
</evidence>
<reference evidence="18" key="1">
    <citation type="submission" date="2020-11" db="EMBL/GenBank/DDBJ databases">
        <authorList>
            <person name="Tran Van P."/>
        </authorList>
    </citation>
    <scope>NUCLEOTIDE SEQUENCE</scope>
</reference>
<evidence type="ECO:0000256" key="3">
    <source>
        <dbReference type="ARBA" id="ARBA00022475"/>
    </source>
</evidence>
<evidence type="ECO:0000256" key="14">
    <source>
        <dbReference type="RuleBase" id="RU003857"/>
    </source>
</evidence>
<feature type="transmembrane region" description="Helical" evidence="16">
    <location>
        <begin position="224"/>
        <end position="246"/>
    </location>
</feature>
<evidence type="ECO:0000256" key="8">
    <source>
        <dbReference type="ARBA" id="ARBA00022882"/>
    </source>
</evidence>
<evidence type="ECO:0000256" key="5">
    <source>
        <dbReference type="ARBA" id="ARBA00022692"/>
    </source>
</evidence>
<evidence type="ECO:0000256" key="11">
    <source>
        <dbReference type="ARBA" id="ARBA00023136"/>
    </source>
</evidence>
<keyword evidence="6" id="KW-0479">Metal-binding</keyword>
<feature type="domain" description="Potassium channel" evidence="17">
    <location>
        <begin position="108"/>
        <end position="165"/>
    </location>
</feature>
<evidence type="ECO:0000256" key="7">
    <source>
        <dbReference type="ARBA" id="ARBA00022826"/>
    </source>
</evidence>
<dbReference type="Gene3D" id="1.10.287.70">
    <property type="match status" value="1"/>
</dbReference>
<feature type="transmembrane region" description="Helical" evidence="16">
    <location>
        <begin position="258"/>
        <end position="277"/>
    </location>
</feature>
<dbReference type="PANTHER" id="PTHR11003">
    <property type="entry name" value="POTASSIUM CHANNEL, SUBFAMILY K"/>
    <property type="match status" value="1"/>
</dbReference>
<evidence type="ECO:0000256" key="2">
    <source>
        <dbReference type="ARBA" id="ARBA00022448"/>
    </source>
</evidence>
<keyword evidence="8" id="KW-0851">Voltage-gated channel</keyword>
<feature type="region of interest" description="Disordered" evidence="15">
    <location>
        <begin position="397"/>
        <end position="416"/>
    </location>
</feature>
<dbReference type="PRINTS" id="PR01588">
    <property type="entry name" value="THIKCHANNEL"/>
</dbReference>
<comment type="subcellular location">
    <subcellularLocation>
        <location evidence="1">Cell membrane</location>
        <topology evidence="1">Multi-pass membrane protein</topology>
    </subcellularLocation>
</comment>
<dbReference type="GO" id="GO:0022841">
    <property type="term" value="F:potassium ion leak channel activity"/>
    <property type="evidence" value="ECO:0007669"/>
    <property type="project" value="TreeGrafter"/>
</dbReference>
<keyword evidence="4" id="KW-0633">Potassium transport</keyword>
<keyword evidence="2 14" id="KW-0813">Transport</keyword>
<dbReference type="GO" id="GO:0034702">
    <property type="term" value="C:monoatomic ion channel complex"/>
    <property type="evidence" value="ECO:0007669"/>
    <property type="project" value="UniProtKB-KW"/>
</dbReference>
<keyword evidence="12 14" id="KW-0407">Ion channel</keyword>
<keyword evidence="19" id="KW-1185">Reference proteome</keyword>
<dbReference type="Proteomes" id="UP000677054">
    <property type="component" value="Unassembled WGS sequence"/>
</dbReference>
<feature type="transmembrane region" description="Helical" evidence="16">
    <location>
        <begin position="34"/>
        <end position="55"/>
    </location>
</feature>
<dbReference type="GO" id="GO:0005886">
    <property type="term" value="C:plasma membrane"/>
    <property type="evidence" value="ECO:0007669"/>
    <property type="project" value="UniProtKB-SubCell"/>
</dbReference>
<feature type="transmembrane region" description="Helical" evidence="16">
    <location>
        <begin position="143"/>
        <end position="162"/>
    </location>
</feature>
<evidence type="ECO:0000256" key="13">
    <source>
        <dbReference type="ARBA" id="ARBA00034430"/>
    </source>
</evidence>
<evidence type="ECO:0000256" key="10">
    <source>
        <dbReference type="ARBA" id="ARBA00023065"/>
    </source>
</evidence>
<dbReference type="Pfam" id="PF07885">
    <property type="entry name" value="Ion_trans_2"/>
    <property type="match status" value="2"/>
</dbReference>
<evidence type="ECO:0000256" key="15">
    <source>
        <dbReference type="SAM" id="MobiDB-lite"/>
    </source>
</evidence>
<keyword evidence="7" id="KW-0631">Potassium channel</keyword>
<keyword evidence="5 14" id="KW-0812">Transmembrane</keyword>
<keyword evidence="11 16" id="KW-0472">Membrane</keyword>
<evidence type="ECO:0000313" key="19">
    <source>
        <dbReference type="Proteomes" id="UP000677054"/>
    </source>
</evidence>
<dbReference type="AlphaFoldDB" id="A0A7R8X8Q0"/>
<evidence type="ECO:0000313" key="18">
    <source>
        <dbReference type="EMBL" id="CAD7245339.1"/>
    </source>
</evidence>
<dbReference type="OrthoDB" id="297496at2759"/>
<gene>
    <name evidence="18" type="ORF">DSTB1V02_LOCUS5213</name>
</gene>
<feature type="transmembrane region" description="Helical" evidence="16">
    <location>
        <begin position="113"/>
        <end position="131"/>
    </location>
</feature>
<keyword evidence="9 16" id="KW-1133">Transmembrane helix</keyword>
<dbReference type="GO" id="GO:0015271">
    <property type="term" value="F:outward rectifier potassium channel activity"/>
    <property type="evidence" value="ECO:0007669"/>
    <property type="project" value="TreeGrafter"/>
</dbReference>
<organism evidence="18">
    <name type="scientific">Darwinula stevensoni</name>
    <dbReference type="NCBI Taxonomy" id="69355"/>
    <lineage>
        <taxon>Eukaryota</taxon>
        <taxon>Metazoa</taxon>
        <taxon>Ecdysozoa</taxon>
        <taxon>Arthropoda</taxon>
        <taxon>Crustacea</taxon>
        <taxon>Oligostraca</taxon>
        <taxon>Ostracoda</taxon>
        <taxon>Podocopa</taxon>
        <taxon>Podocopida</taxon>
        <taxon>Darwinulocopina</taxon>
        <taxon>Darwinuloidea</taxon>
        <taxon>Darwinulidae</taxon>
        <taxon>Darwinula</taxon>
    </lineage>
</organism>
<accession>A0A7R8X8Q0</accession>
<dbReference type="SUPFAM" id="SSF81324">
    <property type="entry name" value="Voltage-gated potassium channels"/>
    <property type="match status" value="2"/>
</dbReference>
<keyword evidence="3" id="KW-1003">Cell membrane</keyword>
<dbReference type="GO" id="GO:0030322">
    <property type="term" value="P:stabilization of membrane potential"/>
    <property type="evidence" value="ECO:0007669"/>
    <property type="project" value="TreeGrafter"/>
</dbReference>
<evidence type="ECO:0000259" key="17">
    <source>
        <dbReference type="Pfam" id="PF07885"/>
    </source>
</evidence>
<name>A0A7R8X8Q0_9CRUS</name>
<sequence length="442" mass="50118">MKTGMKTGMKAGMNPHPKRGCCRRLRISEDNARFLLLGVVLIIYLLSGALLFQFLEQDEEVRMRKRYWEAYDHFLSRFEQNQASMSDVEVLMEAYSQAKVSGMLNGTRPRWDFLGSFHFVATIVSTIGYGATTPQSNVGKVAVMFYGFLGCSGGILFFNLFLERIITFLAFLLRTYHVRELRKFRSRRVSVSFSNNPGSGDKRRASQDSVLETEDSLENWKPSVYWVMVCLLGIALVIATGVSAMYSPLEGWTYLESIYFCFVTFATIGFGDFVSAQKPEYPNEAFYHMGNFLCLTFGCCCIYSLFNVISIVIKQFLNWLIKKLDLQCKFHKGKKSSPSHLGRRFPKPKISKKTTEQDVDSVYDSGSEEGSDEMISTHVKSNKFSLAVLQKQLYETAHHHHHHHHHHHTVVVSQPRTPTGSFTPGTVGPLAIVTQKLEGDSV</sequence>
<feature type="compositionally biased region" description="Acidic residues" evidence="15">
    <location>
        <begin position="357"/>
        <end position="372"/>
    </location>
</feature>
<evidence type="ECO:0000256" key="1">
    <source>
        <dbReference type="ARBA" id="ARBA00004651"/>
    </source>
</evidence>
<dbReference type="GO" id="GO:0046872">
    <property type="term" value="F:metal ion binding"/>
    <property type="evidence" value="ECO:0007669"/>
    <property type="project" value="UniProtKB-KW"/>
</dbReference>
<keyword evidence="10 14" id="KW-0406">Ion transport</keyword>
<keyword evidence="7" id="KW-0630">Potassium</keyword>
<feature type="region of interest" description="Disordered" evidence="15">
    <location>
        <begin position="336"/>
        <end position="372"/>
    </location>
</feature>
<feature type="transmembrane region" description="Helical" evidence="16">
    <location>
        <begin position="289"/>
        <end position="313"/>
    </location>
</feature>
<dbReference type="InterPro" id="IPR005410">
    <property type="entry name" value="2pore_dom_K_chnl_THIK"/>
</dbReference>